<proteinExistence type="predicted"/>
<organism evidence="7">
    <name type="scientific">Marseillevirus LCMAC103</name>
    <dbReference type="NCBI Taxonomy" id="2506604"/>
    <lineage>
        <taxon>Viruses</taxon>
        <taxon>Varidnaviria</taxon>
        <taxon>Bamfordvirae</taxon>
        <taxon>Nucleocytoviricota</taxon>
        <taxon>Megaviricetes</taxon>
        <taxon>Pimascovirales</taxon>
        <taxon>Pimascovirales incertae sedis</taxon>
        <taxon>Marseilleviridae</taxon>
    </lineage>
</organism>
<protein>
    <submittedName>
        <fullName evidence="7">Ceramidase</fullName>
    </submittedName>
</protein>
<dbReference type="Pfam" id="PF05875">
    <property type="entry name" value="Ceramidase"/>
    <property type="match status" value="1"/>
</dbReference>
<dbReference type="GO" id="GO:0016811">
    <property type="term" value="F:hydrolase activity, acting on carbon-nitrogen (but not peptide) bonds, in linear amides"/>
    <property type="evidence" value="ECO:0007669"/>
    <property type="project" value="InterPro"/>
</dbReference>
<reference evidence="7" key="1">
    <citation type="journal article" date="2019" name="MBio">
        <title>Virus Genomes from Deep Sea Sediments Expand the Ocean Megavirome and Support Independent Origins of Viral Gigantism.</title>
        <authorList>
            <person name="Backstrom D."/>
            <person name="Yutin N."/>
            <person name="Jorgensen S.L."/>
            <person name="Dharamshi J."/>
            <person name="Homa F."/>
            <person name="Zaremba-Niedwiedzka K."/>
            <person name="Spang A."/>
            <person name="Wolf Y.I."/>
            <person name="Koonin E.V."/>
            <person name="Ettema T.J."/>
        </authorList>
    </citation>
    <scope>NUCLEOTIDE SEQUENCE</scope>
</reference>
<dbReference type="PANTHER" id="PTHR46187">
    <property type="entry name" value="ALKALINE CERAMIDASE 3"/>
    <property type="match status" value="1"/>
</dbReference>
<feature type="transmembrane region" description="Helical" evidence="6">
    <location>
        <begin position="20"/>
        <end position="46"/>
    </location>
</feature>
<sequence>MLWNEFSGFTFCEGTWLNTPWYLPAEVANCLSSLILVAVGVRGGAVEKEGTQRDMCRLLYAALTACGIGSALFHAKFIYAFRFLDEFSMIHLATLGCYAAVCKRYPRGKTSFVAAVALILSNVVLAEIDFFAPSPAVFRSLFCAPLLAVAALTVAERRIYDPLQKGLALRALAAAAAAGMSWAADLLLCDYALARFLFLHAWWHLFVAAAANHLIELNFSRGENGDKRRFRGGPRLDEVRAWRLFTFLSASPPHFV</sequence>
<dbReference type="EMBL" id="MK500336">
    <property type="protein sequence ID" value="QBK86796.1"/>
    <property type="molecule type" value="Genomic_DNA"/>
</dbReference>
<feature type="transmembrane region" description="Helical" evidence="6">
    <location>
        <begin position="137"/>
        <end position="155"/>
    </location>
</feature>
<evidence type="ECO:0000313" key="7">
    <source>
        <dbReference type="EMBL" id="QBK86796.1"/>
    </source>
</evidence>
<dbReference type="GO" id="GO:0046513">
    <property type="term" value="P:ceramide biosynthetic process"/>
    <property type="evidence" value="ECO:0007669"/>
    <property type="project" value="TreeGrafter"/>
</dbReference>
<dbReference type="GO" id="GO:0046514">
    <property type="term" value="P:ceramide catabolic process"/>
    <property type="evidence" value="ECO:0007669"/>
    <property type="project" value="TreeGrafter"/>
</dbReference>
<evidence type="ECO:0000256" key="3">
    <source>
        <dbReference type="ARBA" id="ARBA00022801"/>
    </source>
</evidence>
<evidence type="ECO:0000256" key="6">
    <source>
        <dbReference type="SAM" id="Phobius"/>
    </source>
</evidence>
<keyword evidence="2 6" id="KW-0812">Transmembrane</keyword>
<dbReference type="GO" id="GO:0016020">
    <property type="term" value="C:membrane"/>
    <property type="evidence" value="ECO:0007669"/>
    <property type="project" value="UniProtKB-SubCell"/>
</dbReference>
<evidence type="ECO:0000256" key="2">
    <source>
        <dbReference type="ARBA" id="ARBA00022692"/>
    </source>
</evidence>
<evidence type="ECO:0000256" key="1">
    <source>
        <dbReference type="ARBA" id="ARBA00004141"/>
    </source>
</evidence>
<dbReference type="InterPro" id="IPR008901">
    <property type="entry name" value="ACER"/>
</dbReference>
<gene>
    <name evidence="7" type="ORF">LCMAC103_01280</name>
</gene>
<feature type="transmembrane region" description="Helical" evidence="6">
    <location>
        <begin position="196"/>
        <end position="219"/>
    </location>
</feature>
<evidence type="ECO:0000256" key="5">
    <source>
        <dbReference type="ARBA" id="ARBA00023136"/>
    </source>
</evidence>
<feature type="transmembrane region" description="Helical" evidence="6">
    <location>
        <begin position="167"/>
        <end position="184"/>
    </location>
</feature>
<keyword evidence="4 6" id="KW-1133">Transmembrane helix</keyword>
<keyword evidence="5 6" id="KW-0472">Membrane</keyword>
<feature type="transmembrane region" description="Helical" evidence="6">
    <location>
        <begin position="58"/>
        <end position="81"/>
    </location>
</feature>
<keyword evidence="3" id="KW-0378">Hydrolase</keyword>
<comment type="subcellular location">
    <subcellularLocation>
        <location evidence="1">Membrane</location>
        <topology evidence="1">Multi-pass membrane protein</topology>
    </subcellularLocation>
</comment>
<dbReference type="PANTHER" id="PTHR46187:SF3">
    <property type="entry name" value="ALKALINE CERAMIDASE 3"/>
    <property type="match status" value="1"/>
</dbReference>
<evidence type="ECO:0000256" key="4">
    <source>
        <dbReference type="ARBA" id="ARBA00022989"/>
    </source>
</evidence>
<name>A0A481YW96_9VIRU</name>
<accession>A0A481YW96</accession>